<dbReference type="NCBIfam" id="TIGR04294">
    <property type="entry name" value="pre_pil_HX9DG"/>
    <property type="match status" value="1"/>
</dbReference>
<keyword evidence="5" id="KW-1185">Reference proteome</keyword>
<name>A0A1I3FZB6_9PLAN</name>
<keyword evidence="2" id="KW-0812">Transmembrane</keyword>
<keyword evidence="2" id="KW-1133">Transmembrane helix</keyword>
<evidence type="ECO:0000256" key="1">
    <source>
        <dbReference type="SAM" id="MobiDB-lite"/>
    </source>
</evidence>
<reference evidence="5" key="1">
    <citation type="submission" date="2016-10" db="EMBL/GenBank/DDBJ databases">
        <authorList>
            <person name="Varghese N."/>
            <person name="Submissions S."/>
        </authorList>
    </citation>
    <scope>NUCLEOTIDE SEQUENCE [LARGE SCALE GENOMIC DNA]</scope>
    <source>
        <strain evidence="5">DSM 26348</strain>
    </source>
</reference>
<keyword evidence="2" id="KW-0472">Membrane</keyword>
<dbReference type="AlphaFoldDB" id="A0A1I3FZB6"/>
<evidence type="ECO:0000259" key="3">
    <source>
        <dbReference type="Pfam" id="PF07596"/>
    </source>
</evidence>
<accession>A0A1I3FZB6</accession>
<feature type="compositionally biased region" description="Low complexity" evidence="1">
    <location>
        <begin position="344"/>
        <end position="363"/>
    </location>
</feature>
<proteinExistence type="predicted"/>
<feature type="region of interest" description="Disordered" evidence="1">
    <location>
        <begin position="343"/>
        <end position="372"/>
    </location>
</feature>
<feature type="domain" description="DUF1559" evidence="3">
    <location>
        <begin position="241"/>
        <end position="330"/>
    </location>
</feature>
<feature type="transmembrane region" description="Helical" evidence="2">
    <location>
        <begin position="72"/>
        <end position="90"/>
    </location>
</feature>
<dbReference type="Proteomes" id="UP000199518">
    <property type="component" value="Unassembled WGS sequence"/>
</dbReference>
<evidence type="ECO:0000313" key="4">
    <source>
        <dbReference type="EMBL" id="SFI16570.1"/>
    </source>
</evidence>
<gene>
    <name evidence="4" type="ORF">SAMN05421753_106103</name>
</gene>
<organism evidence="4 5">
    <name type="scientific">Planctomicrobium piriforme</name>
    <dbReference type="NCBI Taxonomy" id="1576369"/>
    <lineage>
        <taxon>Bacteria</taxon>
        <taxon>Pseudomonadati</taxon>
        <taxon>Planctomycetota</taxon>
        <taxon>Planctomycetia</taxon>
        <taxon>Planctomycetales</taxon>
        <taxon>Planctomycetaceae</taxon>
        <taxon>Planctomicrobium</taxon>
    </lineage>
</organism>
<dbReference type="InterPro" id="IPR011453">
    <property type="entry name" value="DUF1559"/>
</dbReference>
<evidence type="ECO:0000313" key="5">
    <source>
        <dbReference type="Proteomes" id="UP000199518"/>
    </source>
</evidence>
<dbReference type="RefSeq" id="WP_092049487.1">
    <property type="nucleotide sequence ID" value="NZ_FOQD01000006.1"/>
</dbReference>
<dbReference type="InterPro" id="IPR027558">
    <property type="entry name" value="Pre_pil_HX9DG_C"/>
</dbReference>
<dbReference type="Pfam" id="PF07596">
    <property type="entry name" value="SBP_bac_10"/>
    <property type="match status" value="1"/>
</dbReference>
<dbReference type="EMBL" id="FOQD01000006">
    <property type="protein sequence ID" value="SFI16570.1"/>
    <property type="molecule type" value="Genomic_DNA"/>
</dbReference>
<protein>
    <recommendedName>
        <fullName evidence="3">DUF1559 domain-containing protein</fullName>
    </recommendedName>
</protein>
<dbReference type="OrthoDB" id="207926at2"/>
<sequence length="479" mass="51061">MHEFPCPNCHIPLRVRDETYRNRTIACPECRQAILIQDLDGRLVGVLPAALPPAETLLTSRTGARGWGTPQWIALGVAAVLLLGIGYFAIDRTPLAPKAPVQPPPAPPSLPQAAAPSLPVIPALPPLPATPPTLDAPQRLTAIGKLIADSVASQEHYPHSTQSKTSSGWSWIAELADAELPHATHRHHEQGWDASGNDEFVRRSLPEFLNPLIEHKAGDDNYPTSHFVGVTGVGADAATLPKDHPRAGIFGENRKTSPADIADGLSQTMLVAGAASHLGSWARPGSATTRSFTQTPYINGPDGFSTSQPDGMFVLMADGSVRFLNQATDPVIVRRMAAMADGIPLDADPTRDPLTTTPQQTPAPEAPKPPVPTQMPIPVPVAPEAPRIDLAARLNQRLAAFEQTQPTPLEDLLFDLQELIGLPIDLTSLSAETRQTPVTISLQATTVGDVLKEIAKAAQVGYAVHPDRIKIQPLPATGK</sequence>
<evidence type="ECO:0000256" key="2">
    <source>
        <dbReference type="SAM" id="Phobius"/>
    </source>
</evidence>